<keyword evidence="4" id="KW-1185">Reference proteome</keyword>
<feature type="region of interest" description="Disordered" evidence="1">
    <location>
        <begin position="80"/>
        <end position="104"/>
    </location>
</feature>
<dbReference type="Gene3D" id="2.40.50.90">
    <property type="match status" value="1"/>
</dbReference>
<comment type="caution">
    <text evidence="3">The sequence shown here is derived from an EMBL/GenBank/DDBJ whole genome shotgun (WGS) entry which is preliminary data.</text>
</comment>
<dbReference type="InterPro" id="IPR035437">
    <property type="entry name" value="SNase_OB-fold_sf"/>
</dbReference>
<keyword evidence="2" id="KW-0472">Membrane</keyword>
<protein>
    <submittedName>
        <fullName evidence="3">Thermonuclease family protein</fullName>
    </submittedName>
</protein>
<evidence type="ECO:0000313" key="4">
    <source>
        <dbReference type="Proteomes" id="UP000272706"/>
    </source>
</evidence>
<organism evidence="3 4">
    <name type="scientific">Mesorhizobium waimense</name>
    <dbReference type="NCBI Taxonomy" id="1300307"/>
    <lineage>
        <taxon>Bacteria</taxon>
        <taxon>Pseudomonadati</taxon>
        <taxon>Pseudomonadota</taxon>
        <taxon>Alphaproteobacteria</taxon>
        <taxon>Hyphomicrobiales</taxon>
        <taxon>Phyllobacteriaceae</taxon>
        <taxon>Mesorhizobium</taxon>
    </lineage>
</organism>
<gene>
    <name evidence="3" type="ORF">D3227_36195</name>
</gene>
<reference evidence="3 4" key="1">
    <citation type="submission" date="2018-09" db="EMBL/GenBank/DDBJ databases">
        <title>Mesorhizobium carmichaelinearum sp. nov. isolated from Carmichaelinea spp. root nodules in New Zealand.</title>
        <authorList>
            <person name="De Meyer S.E."/>
        </authorList>
    </citation>
    <scope>NUCLEOTIDE SEQUENCE [LARGE SCALE GENOMIC DNA]</scope>
    <source>
        <strain evidence="3 4">ICMP19557</strain>
    </source>
</reference>
<evidence type="ECO:0000256" key="1">
    <source>
        <dbReference type="SAM" id="MobiDB-lite"/>
    </source>
</evidence>
<feature type="transmembrane region" description="Helical" evidence="2">
    <location>
        <begin position="47"/>
        <end position="68"/>
    </location>
</feature>
<proteinExistence type="predicted"/>
<name>A0A3A5JWG0_9HYPH</name>
<feature type="compositionally biased region" description="Low complexity" evidence="1">
    <location>
        <begin position="93"/>
        <end position="104"/>
    </location>
</feature>
<evidence type="ECO:0000313" key="3">
    <source>
        <dbReference type="EMBL" id="RJT27366.1"/>
    </source>
</evidence>
<evidence type="ECO:0000256" key="2">
    <source>
        <dbReference type="SAM" id="Phobius"/>
    </source>
</evidence>
<dbReference type="OrthoDB" id="9810674at2"/>
<dbReference type="Proteomes" id="UP000272706">
    <property type="component" value="Unassembled WGS sequence"/>
</dbReference>
<dbReference type="AlphaFoldDB" id="A0A3A5JWG0"/>
<keyword evidence="2" id="KW-0812">Transmembrane</keyword>
<sequence length="273" mass="28228">MLVSTARIAGADEFSERSMPFSQAISASAGSQASRPMSGAGLAQRPGLAIAFGAVGLLAGALLIIWAGTLVAVDRPNPAPGQAVDGEQPSADVAPVPGAGPQQPARKIAQGLIAPPPLEVSAIERIEPRLPLGELGLASWPETPMPDDWRETLLYRPIATSSAAFEAMGRKIIVSGTLGIDPDKSCSIGEAAWPCGQRARAAFNAWLRGRALKCFVPPETDRFAIAAPCKLGKQDVGAWLVANGWAMALPGSIYGKAEATARTAGMGIYGPPQ</sequence>
<dbReference type="EMBL" id="QZWZ01000062">
    <property type="protein sequence ID" value="RJT27366.1"/>
    <property type="molecule type" value="Genomic_DNA"/>
</dbReference>
<dbReference type="SUPFAM" id="SSF50199">
    <property type="entry name" value="Staphylococcal nuclease"/>
    <property type="match status" value="1"/>
</dbReference>
<accession>A0A3A5JWG0</accession>
<keyword evidence="2" id="KW-1133">Transmembrane helix</keyword>